<evidence type="ECO:0000313" key="2">
    <source>
        <dbReference type="EMBL" id="KAB5564081.1"/>
    </source>
</evidence>
<protein>
    <submittedName>
        <fullName evidence="2">Uncharacterized protein</fullName>
    </submittedName>
</protein>
<dbReference type="EMBL" id="VDCV01000003">
    <property type="protein sequence ID" value="KAB5564081.1"/>
    <property type="molecule type" value="Genomic_DNA"/>
</dbReference>
<evidence type="ECO:0000256" key="1">
    <source>
        <dbReference type="SAM" id="SignalP"/>
    </source>
</evidence>
<evidence type="ECO:0000313" key="3">
    <source>
        <dbReference type="Proteomes" id="UP000326939"/>
    </source>
</evidence>
<organism evidence="2 3">
    <name type="scientific">Salix brachista</name>
    <dbReference type="NCBI Taxonomy" id="2182728"/>
    <lineage>
        <taxon>Eukaryota</taxon>
        <taxon>Viridiplantae</taxon>
        <taxon>Streptophyta</taxon>
        <taxon>Embryophyta</taxon>
        <taxon>Tracheophyta</taxon>
        <taxon>Spermatophyta</taxon>
        <taxon>Magnoliopsida</taxon>
        <taxon>eudicotyledons</taxon>
        <taxon>Gunneridae</taxon>
        <taxon>Pentapetalae</taxon>
        <taxon>rosids</taxon>
        <taxon>fabids</taxon>
        <taxon>Malpighiales</taxon>
        <taxon>Salicaceae</taxon>
        <taxon>Saliceae</taxon>
        <taxon>Salix</taxon>
    </lineage>
</organism>
<dbReference type="AlphaFoldDB" id="A0A5N5NCB0"/>
<feature type="signal peptide" evidence="1">
    <location>
        <begin position="1"/>
        <end position="26"/>
    </location>
</feature>
<dbReference type="Proteomes" id="UP000326939">
    <property type="component" value="Chromosome 3"/>
</dbReference>
<reference evidence="3" key="1">
    <citation type="journal article" date="2019" name="Gigascience">
        <title>De novo genome assembly of the endangered Acer yangbiense, a plant species with extremely small populations endemic to Yunnan Province, China.</title>
        <authorList>
            <person name="Yang J."/>
            <person name="Wariss H.M."/>
            <person name="Tao L."/>
            <person name="Zhang R."/>
            <person name="Yun Q."/>
            <person name="Hollingsworth P."/>
            <person name="Dao Z."/>
            <person name="Luo G."/>
            <person name="Guo H."/>
            <person name="Ma Y."/>
            <person name="Sun W."/>
        </authorList>
    </citation>
    <scope>NUCLEOTIDE SEQUENCE [LARGE SCALE GENOMIC DNA]</scope>
    <source>
        <strain evidence="3">cv. br00</strain>
    </source>
</reference>
<feature type="chain" id="PRO_5024340592" evidence="1">
    <location>
        <begin position="27"/>
        <end position="195"/>
    </location>
</feature>
<sequence>MYSNLMASIGSHPMLSLLFAAMQSLAISFIASPSVFCGTDSCNLVLIILFDECAHWVDWISVHMLKQKETTREIIILRGNGECEETSDSKSSQLGKGRTKSFHPPIESHWLLHPSEETMPPPSLPKPGIKSMLNYPLKIRNSLKKLGRRKGLRIVLEGVPDTKYEKLVDSFRELLVAEAHLMERQTDYHTLLRQV</sequence>
<comment type="caution">
    <text evidence="2">The sequence shown here is derived from an EMBL/GenBank/DDBJ whole genome shotgun (WGS) entry which is preliminary data.</text>
</comment>
<proteinExistence type="predicted"/>
<name>A0A5N5NCB0_9ROSI</name>
<keyword evidence="1" id="KW-0732">Signal</keyword>
<gene>
    <name evidence="2" type="ORF">DKX38_004135</name>
</gene>
<accession>A0A5N5NCB0</accession>
<keyword evidence="3" id="KW-1185">Reference proteome</keyword>